<dbReference type="InterPro" id="IPR035093">
    <property type="entry name" value="RelE/ParE_toxin_dom_sf"/>
</dbReference>
<dbReference type="AlphaFoldDB" id="A0A5C5ZPJ2"/>
<evidence type="ECO:0000313" key="3">
    <source>
        <dbReference type="Proteomes" id="UP000315440"/>
    </source>
</evidence>
<comment type="caution">
    <text evidence="2">The sequence shown here is derived from an EMBL/GenBank/DDBJ whole genome shotgun (WGS) entry which is preliminary data.</text>
</comment>
<organism evidence="2 3">
    <name type="scientific">Pseudobythopirellula maris</name>
    <dbReference type="NCBI Taxonomy" id="2527991"/>
    <lineage>
        <taxon>Bacteria</taxon>
        <taxon>Pseudomonadati</taxon>
        <taxon>Planctomycetota</taxon>
        <taxon>Planctomycetia</taxon>
        <taxon>Pirellulales</taxon>
        <taxon>Lacipirellulaceae</taxon>
        <taxon>Pseudobythopirellula</taxon>
    </lineage>
</organism>
<keyword evidence="3" id="KW-1185">Reference proteome</keyword>
<protein>
    <submittedName>
        <fullName evidence="2">Plasmid stabilization system protein</fullName>
    </submittedName>
</protein>
<sequence length="102" mass="11824">MRYRVLLSDELLAGVERHLDYLEQQSGGPGVAARWWEKAVEQVLSLDQMPNRCPLAPENDFEELTIRMLIVDRCLFLFTVDEKESVVRVLKMRHGSQSPRPL</sequence>
<dbReference type="Pfam" id="PF05016">
    <property type="entry name" value="ParE_toxin"/>
    <property type="match status" value="1"/>
</dbReference>
<evidence type="ECO:0000256" key="1">
    <source>
        <dbReference type="ARBA" id="ARBA00022649"/>
    </source>
</evidence>
<keyword evidence="1" id="KW-1277">Toxin-antitoxin system</keyword>
<evidence type="ECO:0000313" key="2">
    <source>
        <dbReference type="EMBL" id="TWT89058.1"/>
    </source>
</evidence>
<dbReference type="InterPro" id="IPR007712">
    <property type="entry name" value="RelE/ParE_toxin"/>
</dbReference>
<accession>A0A5C5ZPJ2</accession>
<name>A0A5C5ZPJ2_9BACT</name>
<proteinExistence type="predicted"/>
<dbReference type="RefSeq" id="WP_146400635.1">
    <property type="nucleotide sequence ID" value="NZ_SJPQ01000002.1"/>
</dbReference>
<dbReference type="Gene3D" id="3.30.2310.20">
    <property type="entry name" value="RelE-like"/>
    <property type="match status" value="1"/>
</dbReference>
<gene>
    <name evidence="2" type="ORF">Mal64_25500</name>
</gene>
<reference evidence="2 3" key="1">
    <citation type="submission" date="2019-02" db="EMBL/GenBank/DDBJ databases">
        <title>Deep-cultivation of Planctomycetes and their phenomic and genomic characterization uncovers novel biology.</title>
        <authorList>
            <person name="Wiegand S."/>
            <person name="Jogler M."/>
            <person name="Boedeker C."/>
            <person name="Pinto D."/>
            <person name="Vollmers J."/>
            <person name="Rivas-Marin E."/>
            <person name="Kohn T."/>
            <person name="Peeters S.H."/>
            <person name="Heuer A."/>
            <person name="Rast P."/>
            <person name="Oberbeckmann S."/>
            <person name="Bunk B."/>
            <person name="Jeske O."/>
            <person name="Meyerdierks A."/>
            <person name="Storesund J.E."/>
            <person name="Kallscheuer N."/>
            <person name="Luecker S."/>
            <person name="Lage O.M."/>
            <person name="Pohl T."/>
            <person name="Merkel B.J."/>
            <person name="Hornburger P."/>
            <person name="Mueller R.-W."/>
            <person name="Bruemmer F."/>
            <person name="Labrenz M."/>
            <person name="Spormann A.M."/>
            <person name="Op Den Camp H."/>
            <person name="Overmann J."/>
            <person name="Amann R."/>
            <person name="Jetten M.S.M."/>
            <person name="Mascher T."/>
            <person name="Medema M.H."/>
            <person name="Devos D.P."/>
            <person name="Kaster A.-K."/>
            <person name="Ovreas L."/>
            <person name="Rohde M."/>
            <person name="Galperin M.Y."/>
            <person name="Jogler C."/>
        </authorList>
    </citation>
    <scope>NUCLEOTIDE SEQUENCE [LARGE SCALE GENOMIC DNA]</scope>
    <source>
        <strain evidence="2 3">Mal64</strain>
    </source>
</reference>
<dbReference type="EMBL" id="SJPQ01000002">
    <property type="protein sequence ID" value="TWT89058.1"/>
    <property type="molecule type" value="Genomic_DNA"/>
</dbReference>
<dbReference type="Proteomes" id="UP000315440">
    <property type="component" value="Unassembled WGS sequence"/>
</dbReference>
<dbReference type="OrthoDB" id="286994at2"/>